<evidence type="ECO:0000256" key="1">
    <source>
        <dbReference type="SAM" id="MobiDB-lite"/>
    </source>
</evidence>
<feature type="compositionally biased region" description="Polar residues" evidence="1">
    <location>
        <begin position="310"/>
        <end position="321"/>
    </location>
</feature>
<evidence type="ECO:0000313" key="4">
    <source>
        <dbReference type="Ensembl" id="ENSACOP00000013293.1"/>
    </source>
</evidence>
<keyword evidence="2" id="KW-1133">Transmembrane helix</keyword>
<dbReference type="Ensembl" id="ENSACOT00000013759.1">
    <property type="protein sequence ID" value="ENSACOP00000013293.1"/>
    <property type="gene ID" value="ENSACOG00000009232.1"/>
</dbReference>
<dbReference type="InterPro" id="IPR041056">
    <property type="entry name" value="DUF5585"/>
</dbReference>
<feature type="region of interest" description="Disordered" evidence="1">
    <location>
        <begin position="310"/>
        <end position="344"/>
    </location>
</feature>
<reference evidence="4" key="2">
    <citation type="submission" date="2025-09" db="UniProtKB">
        <authorList>
            <consortium name="Ensembl"/>
        </authorList>
    </citation>
    <scope>IDENTIFICATION</scope>
</reference>
<protein>
    <recommendedName>
        <fullName evidence="6">MANSC domain-containing protein</fullName>
    </recommendedName>
</protein>
<dbReference type="Proteomes" id="UP000694522">
    <property type="component" value="Unplaced"/>
</dbReference>
<keyword evidence="5" id="KW-1185">Reference proteome</keyword>
<feature type="region of interest" description="Disordered" evidence="1">
    <location>
        <begin position="264"/>
        <end position="286"/>
    </location>
</feature>
<name>A0A8B9FUR9_9PSIT</name>
<proteinExistence type="predicted"/>
<evidence type="ECO:0000256" key="2">
    <source>
        <dbReference type="SAM" id="Phobius"/>
    </source>
</evidence>
<dbReference type="AlphaFoldDB" id="A0A8B9FUR9"/>
<keyword evidence="2" id="KW-0472">Membrane</keyword>
<organism evidence="4 5">
    <name type="scientific">Amazona collaria</name>
    <name type="common">yellow-billed parrot</name>
    <dbReference type="NCBI Taxonomy" id="241587"/>
    <lineage>
        <taxon>Eukaryota</taxon>
        <taxon>Metazoa</taxon>
        <taxon>Chordata</taxon>
        <taxon>Craniata</taxon>
        <taxon>Vertebrata</taxon>
        <taxon>Euteleostomi</taxon>
        <taxon>Archelosauria</taxon>
        <taxon>Archosauria</taxon>
        <taxon>Dinosauria</taxon>
        <taxon>Saurischia</taxon>
        <taxon>Theropoda</taxon>
        <taxon>Coelurosauria</taxon>
        <taxon>Aves</taxon>
        <taxon>Neognathae</taxon>
        <taxon>Neoaves</taxon>
        <taxon>Telluraves</taxon>
        <taxon>Australaves</taxon>
        <taxon>Psittaciformes</taxon>
        <taxon>Psittacidae</taxon>
        <taxon>Amazona</taxon>
    </lineage>
</organism>
<evidence type="ECO:0000313" key="5">
    <source>
        <dbReference type="Proteomes" id="UP000694522"/>
    </source>
</evidence>
<feature type="signal peptide" evidence="3">
    <location>
        <begin position="1"/>
        <end position="16"/>
    </location>
</feature>
<reference evidence="4" key="1">
    <citation type="submission" date="2025-08" db="UniProtKB">
        <authorList>
            <consortium name="Ensembl"/>
        </authorList>
    </citation>
    <scope>IDENTIFICATION</scope>
</reference>
<keyword evidence="2" id="KW-0812">Transmembrane</keyword>
<feature type="chain" id="PRO_5034827511" description="MANSC domain-containing protein" evidence="3">
    <location>
        <begin position="17"/>
        <end position="516"/>
    </location>
</feature>
<feature type="compositionally biased region" description="Low complexity" evidence="1">
    <location>
        <begin position="322"/>
        <end position="338"/>
    </location>
</feature>
<evidence type="ECO:0008006" key="6">
    <source>
        <dbReference type="Google" id="ProtNLM"/>
    </source>
</evidence>
<keyword evidence="3" id="KW-0732">Signal</keyword>
<evidence type="ECO:0000256" key="3">
    <source>
        <dbReference type="SAM" id="SignalP"/>
    </source>
</evidence>
<sequence length="516" mass="55149">MWTAIVFFLLVSFCKCEHRFSVLRGRGVHVLRINMLTTEKECMQACQSLGASGNHHCNWSVPYQNYCILLQCHQLSVCQNAGEHDIKDLLGEIATGKRGTTLFHHQSYPQKRRRMVNAQVDQNNVENLSLPIQTHKIQLRDFLGNDSGNITTNATETIASNTTTAATAITTNARETIASNATTAATAITTNARETIASNATTTVATTTTATDITKNVINATVLTSAYETTAEASNARGVSGHLSTAMSSIPSFPMSDNISASTSSHVTKHVTTTEKSGNSSSVSGLSLTSAPLTVTSGTPMRQTEQFNPAITTTSAPRSSSLTTAGAGQKTLTTTLATPVPPTVGAFATTSTHAMEVTPLESSHSVNPLPVTLPNLDSEARIATTSLSKSTSHMGSTRSATVLTTAYVAETVTEHGIKSTAHLFSTATVPADAPKATVSGLTETQDIDNEYLLIAAEPLTQYLVDKSLLLAVLLVGMVFFITVIVLFLMQAYESYKKKDYTQVDYLINGMYVDSEM</sequence>
<dbReference type="Pfam" id="PF17823">
    <property type="entry name" value="DUF5585"/>
    <property type="match status" value="1"/>
</dbReference>
<accession>A0A8B9FUR9</accession>
<feature type="transmembrane region" description="Helical" evidence="2">
    <location>
        <begin position="468"/>
        <end position="489"/>
    </location>
</feature>